<name>A0A0E9QBG6_ANGAN</name>
<reference evidence="1" key="2">
    <citation type="journal article" date="2015" name="Fish Shellfish Immunol.">
        <title>Early steps in the European eel (Anguilla anguilla)-Vibrio vulnificus interaction in the gills: Role of the RtxA13 toxin.</title>
        <authorList>
            <person name="Callol A."/>
            <person name="Pajuelo D."/>
            <person name="Ebbesson L."/>
            <person name="Teles M."/>
            <person name="MacKenzie S."/>
            <person name="Amaro C."/>
        </authorList>
    </citation>
    <scope>NUCLEOTIDE SEQUENCE</scope>
</reference>
<reference evidence="1" key="1">
    <citation type="submission" date="2014-11" db="EMBL/GenBank/DDBJ databases">
        <authorList>
            <person name="Amaro Gonzalez C."/>
        </authorList>
    </citation>
    <scope>NUCLEOTIDE SEQUENCE</scope>
</reference>
<proteinExistence type="predicted"/>
<protein>
    <submittedName>
        <fullName evidence="1">Uncharacterized protein</fullName>
    </submittedName>
</protein>
<dbReference type="EMBL" id="GBXM01095139">
    <property type="protein sequence ID" value="JAH13438.1"/>
    <property type="molecule type" value="Transcribed_RNA"/>
</dbReference>
<accession>A0A0E9QBG6</accession>
<dbReference type="AlphaFoldDB" id="A0A0E9QBG6"/>
<organism evidence="1">
    <name type="scientific">Anguilla anguilla</name>
    <name type="common">European freshwater eel</name>
    <name type="synonym">Muraena anguilla</name>
    <dbReference type="NCBI Taxonomy" id="7936"/>
    <lineage>
        <taxon>Eukaryota</taxon>
        <taxon>Metazoa</taxon>
        <taxon>Chordata</taxon>
        <taxon>Craniata</taxon>
        <taxon>Vertebrata</taxon>
        <taxon>Euteleostomi</taxon>
        <taxon>Actinopterygii</taxon>
        <taxon>Neopterygii</taxon>
        <taxon>Teleostei</taxon>
        <taxon>Anguilliformes</taxon>
        <taxon>Anguillidae</taxon>
        <taxon>Anguilla</taxon>
    </lineage>
</organism>
<sequence length="24" mass="2792">MTSFKHASCVLKWHSTDKCIVRVD</sequence>
<evidence type="ECO:0000313" key="1">
    <source>
        <dbReference type="EMBL" id="JAH13438.1"/>
    </source>
</evidence>